<dbReference type="AlphaFoldDB" id="A0A4Z2GRJ9"/>
<name>A0A4Z2GRJ9_9TELE</name>
<dbReference type="OrthoDB" id="10630577at2759"/>
<organism evidence="1 2">
    <name type="scientific">Liparis tanakae</name>
    <name type="common">Tanaka's snailfish</name>
    <dbReference type="NCBI Taxonomy" id="230148"/>
    <lineage>
        <taxon>Eukaryota</taxon>
        <taxon>Metazoa</taxon>
        <taxon>Chordata</taxon>
        <taxon>Craniata</taxon>
        <taxon>Vertebrata</taxon>
        <taxon>Euteleostomi</taxon>
        <taxon>Actinopterygii</taxon>
        <taxon>Neopterygii</taxon>
        <taxon>Teleostei</taxon>
        <taxon>Neoteleostei</taxon>
        <taxon>Acanthomorphata</taxon>
        <taxon>Eupercaria</taxon>
        <taxon>Perciformes</taxon>
        <taxon>Cottioidei</taxon>
        <taxon>Cottales</taxon>
        <taxon>Liparidae</taxon>
        <taxon>Liparis</taxon>
    </lineage>
</organism>
<evidence type="ECO:0000313" key="2">
    <source>
        <dbReference type="Proteomes" id="UP000314294"/>
    </source>
</evidence>
<protein>
    <submittedName>
        <fullName evidence="1">Uncharacterized protein</fullName>
    </submittedName>
</protein>
<dbReference type="Proteomes" id="UP000314294">
    <property type="component" value="Unassembled WGS sequence"/>
</dbReference>
<dbReference type="EMBL" id="SRLO01000432">
    <property type="protein sequence ID" value="TNN56288.1"/>
    <property type="molecule type" value="Genomic_DNA"/>
</dbReference>
<evidence type="ECO:0000313" key="1">
    <source>
        <dbReference type="EMBL" id="TNN56288.1"/>
    </source>
</evidence>
<gene>
    <name evidence="1" type="ORF">EYF80_033494</name>
</gene>
<accession>A0A4Z2GRJ9</accession>
<reference evidence="1 2" key="1">
    <citation type="submission" date="2019-03" db="EMBL/GenBank/DDBJ databases">
        <title>First draft genome of Liparis tanakae, snailfish: a comprehensive survey of snailfish specific genes.</title>
        <authorList>
            <person name="Kim W."/>
            <person name="Song I."/>
            <person name="Jeong J.-H."/>
            <person name="Kim D."/>
            <person name="Kim S."/>
            <person name="Ryu S."/>
            <person name="Song J.Y."/>
            <person name="Lee S.K."/>
        </authorList>
    </citation>
    <scope>NUCLEOTIDE SEQUENCE [LARGE SCALE GENOMIC DNA]</scope>
    <source>
        <tissue evidence="1">Muscle</tissue>
    </source>
</reference>
<comment type="caution">
    <text evidence="1">The sequence shown here is derived from an EMBL/GenBank/DDBJ whole genome shotgun (WGS) entry which is preliminary data.</text>
</comment>
<proteinExistence type="predicted"/>
<sequence length="146" mass="16095">MAKKYLFPFFFSSPSRNRTTLILGEQRAVEEQPMAAQDREAPRPMGTTSLLAFLPPFSFFSGSAAPSASSWCFLFFLSSGCPGDGCGRRVMIMQVMLSHPVPSPDVSGAKQWSNSCREDTSGLKRRVFRSQLTLQAGPHNDSQPDK</sequence>
<keyword evidence="2" id="KW-1185">Reference proteome</keyword>